<name>A0A7M5WXB8_9CNID</name>
<feature type="compositionally biased region" description="Low complexity" evidence="4">
    <location>
        <begin position="450"/>
        <end position="466"/>
    </location>
</feature>
<evidence type="ECO:0000256" key="1">
    <source>
        <dbReference type="ARBA" id="ARBA00007828"/>
    </source>
</evidence>
<dbReference type="RefSeq" id="XP_066916038.1">
    <property type="nucleotide sequence ID" value="XM_067059937.1"/>
</dbReference>
<dbReference type="Proteomes" id="UP000594262">
    <property type="component" value="Unplaced"/>
</dbReference>
<dbReference type="OrthoDB" id="272072at2759"/>
<evidence type="ECO:0000256" key="4">
    <source>
        <dbReference type="SAM" id="MobiDB-lite"/>
    </source>
</evidence>
<keyword evidence="3" id="KW-0599">Photoprotein</keyword>
<organism evidence="6 7">
    <name type="scientific">Clytia hemisphaerica</name>
    <dbReference type="NCBI Taxonomy" id="252671"/>
    <lineage>
        <taxon>Eukaryota</taxon>
        <taxon>Metazoa</taxon>
        <taxon>Cnidaria</taxon>
        <taxon>Hydrozoa</taxon>
        <taxon>Hydroidolina</taxon>
        <taxon>Leptothecata</taxon>
        <taxon>Obeliida</taxon>
        <taxon>Clytiidae</taxon>
        <taxon>Clytia</taxon>
    </lineage>
</organism>
<evidence type="ECO:0000313" key="7">
    <source>
        <dbReference type="Proteomes" id="UP000594262"/>
    </source>
</evidence>
<protein>
    <recommendedName>
        <fullName evidence="5">EF-hand domain-containing protein</fullName>
    </recommendedName>
</protein>
<dbReference type="InterPro" id="IPR052603">
    <property type="entry name" value="EFCB6"/>
</dbReference>
<dbReference type="GO" id="GO:0008218">
    <property type="term" value="P:bioluminescence"/>
    <property type="evidence" value="ECO:0007669"/>
    <property type="project" value="UniProtKB-KW"/>
</dbReference>
<proteinExistence type="inferred from homology"/>
<dbReference type="GeneID" id="136803204"/>
<dbReference type="InterPro" id="IPR011992">
    <property type="entry name" value="EF-hand-dom_pair"/>
</dbReference>
<comment type="similarity">
    <text evidence="1">Belongs to the aequorin family.</text>
</comment>
<dbReference type="AlphaFoldDB" id="A0A7M5WXB8"/>
<reference evidence="6" key="1">
    <citation type="submission" date="2021-01" db="UniProtKB">
        <authorList>
            <consortium name="EnsemblMetazoa"/>
        </authorList>
    </citation>
    <scope>IDENTIFICATION</scope>
</reference>
<dbReference type="PROSITE" id="PS50222">
    <property type="entry name" value="EF_HAND_2"/>
    <property type="match status" value="1"/>
</dbReference>
<dbReference type="GO" id="GO:0005509">
    <property type="term" value="F:calcium ion binding"/>
    <property type="evidence" value="ECO:0007669"/>
    <property type="project" value="InterPro"/>
</dbReference>
<evidence type="ECO:0000256" key="2">
    <source>
        <dbReference type="ARBA" id="ARBA00023223"/>
    </source>
</evidence>
<dbReference type="PANTHER" id="PTHR20875">
    <property type="entry name" value="EF-HAND CALCIUM-BINDING DOMAIN-CONTAINING PROTEIN 6-RELATED"/>
    <property type="match status" value="1"/>
</dbReference>
<evidence type="ECO:0000259" key="5">
    <source>
        <dbReference type="PROSITE" id="PS50222"/>
    </source>
</evidence>
<dbReference type="Gene3D" id="1.10.238.10">
    <property type="entry name" value="EF-hand"/>
    <property type="match status" value="6"/>
</dbReference>
<evidence type="ECO:0000313" key="6">
    <source>
        <dbReference type="EnsemblMetazoa" id="CLYHEMP014643.1"/>
    </source>
</evidence>
<dbReference type="PANTHER" id="PTHR20875:SF0">
    <property type="entry name" value="GH12158P"/>
    <property type="match status" value="1"/>
</dbReference>
<feature type="region of interest" description="Disordered" evidence="4">
    <location>
        <begin position="450"/>
        <end position="478"/>
    </location>
</feature>
<evidence type="ECO:0000256" key="3">
    <source>
        <dbReference type="ARBA" id="ARBA00023262"/>
    </source>
</evidence>
<sequence>MGVTFADKDNSKIYNDEYTKHATYDGVVSKIKNAISSRKARTDEYFKDFDRLRTGFITKAQFNRCLDQHYGIVLGPAEDFIIVKKFGDNPKHPGMMNYRSFCKAVDVDCTEDNDLAKSAVTRPLSSSSLQRCKDLLERMAPYYKYHGISIKSSYADFDSHNIGLITESQFYRRFPGPPDISEKEQMLLLRKYLHPTKKGLCNYLDFHEDMEHIMRDEDSECLTEEPRKQEANLNTDKHDSEIESVFNKIREAVHKNGIRTTEFFKDHDKLRSGIVTKNQFVCGLSLCCGTQANLSRDEIDILVRYYQTEDGRVRYKEFCNLMENAFNVPHLEKNPTVDIPRPPIGALAKVPNNLGEAREGEVARIILELRETVRKKRIMLYPYFKDFDRGFGNTRGITKTQFSRMLHMVGLNIPHSDLEILCQKFEYPTSGDINYPAFVQAIDAEYCGRAAPSSSGGARTGSSSKTGDGESSDESPDISSVDIDELLKRIRHHVLVNRIRVEEFFQDFDPLRHGSIPTSRFRMGLSAMGQQHLTETQILAIIDRYADDTRKGNVWWISFFADIDKVFTQRGLEKTPTAVLPPAETYHMPKPGATDWTTVNKDKQMELDDVMQKMRLKTNQRRILAKPCFQDFDRHNIGYVTRSQLHQCLTYLSLNGTPAEVDLVYGKFSDDTGFNYLRFLEKLQPSEVQEQKYLKRIEELKLTNKEKAEWTVPKNIADVMQKIKTKVVKEAVRVYEFMKDYDKLRTGRMLKTSFPRALDLCALGLNYSEITTVMEWYSSPDHEGYVDYYRFCDDVESCFTQKGLEMNPTLVPTPFKPDPNLNIIKDLPEGEEMVEAVLHRLADRVRIRRIQLFPLFEDYDRVHNGTVSRSQLHRVLSELELGSLVSAREFHVLYEKFDIVIGGKHDFNYTQFCDVLNNYACFDPNIP</sequence>
<dbReference type="SUPFAM" id="SSF47473">
    <property type="entry name" value="EF-hand"/>
    <property type="match status" value="4"/>
</dbReference>
<keyword evidence="7" id="KW-1185">Reference proteome</keyword>
<dbReference type="EnsemblMetazoa" id="CLYHEMT014643.1">
    <property type="protein sequence ID" value="CLYHEMP014643.1"/>
    <property type="gene ID" value="CLYHEMG014643"/>
</dbReference>
<accession>A0A7M5WXB8</accession>
<dbReference type="InterPro" id="IPR002048">
    <property type="entry name" value="EF_hand_dom"/>
</dbReference>
<keyword evidence="2" id="KW-0455">Luminescence</keyword>
<feature type="domain" description="EF-hand" evidence="5">
    <location>
        <begin position="37"/>
        <end position="72"/>
    </location>
</feature>